<sequence length="88" mass="9736">MVRVETALSELREIVASGTRPDMARCRRLLIRATSAMPDLNLASLLSDRAGVLIATLELVEALGSERHYQVDMVMDVLDEIEEAGRPQ</sequence>
<name>K2M7Q1_9HYPH</name>
<dbReference type="AlphaFoldDB" id="K2M7Q1"/>
<dbReference type="RefSeq" id="WP_008599027.1">
    <property type="nucleotide sequence ID" value="NZ_AMRM01000030.1"/>
</dbReference>
<dbReference type="Proteomes" id="UP000006786">
    <property type="component" value="Unassembled WGS sequence"/>
</dbReference>
<protein>
    <submittedName>
        <fullName evidence="1">Uncharacterized protein</fullName>
    </submittedName>
</protein>
<comment type="caution">
    <text evidence="1">The sequence shown here is derived from an EMBL/GenBank/DDBJ whole genome shotgun (WGS) entry which is preliminary data.</text>
</comment>
<keyword evidence="2" id="KW-1185">Reference proteome</keyword>
<organism evidence="1 2">
    <name type="scientific">Nitratireductor pacificus pht-3B</name>
    <dbReference type="NCBI Taxonomy" id="391937"/>
    <lineage>
        <taxon>Bacteria</taxon>
        <taxon>Pseudomonadati</taxon>
        <taxon>Pseudomonadota</taxon>
        <taxon>Alphaproteobacteria</taxon>
        <taxon>Hyphomicrobiales</taxon>
        <taxon>Phyllobacteriaceae</taxon>
        <taxon>Nitratireductor</taxon>
    </lineage>
</organism>
<evidence type="ECO:0000313" key="2">
    <source>
        <dbReference type="Proteomes" id="UP000006786"/>
    </source>
</evidence>
<gene>
    <name evidence="1" type="ORF">NA2_19733</name>
</gene>
<reference evidence="1 2" key="1">
    <citation type="journal article" date="2012" name="J. Bacteriol.">
        <title>Genome Sequence of Nitratireductor pacificus Type Strain pht-3B.</title>
        <authorList>
            <person name="Lai Q."/>
            <person name="Li G."/>
            <person name="Shao Z."/>
        </authorList>
    </citation>
    <scope>NUCLEOTIDE SEQUENCE [LARGE SCALE GENOMIC DNA]</scope>
    <source>
        <strain evidence="2">pht-3B</strain>
    </source>
</reference>
<accession>K2M7Q1</accession>
<evidence type="ECO:0000313" key="1">
    <source>
        <dbReference type="EMBL" id="EKF17035.1"/>
    </source>
</evidence>
<proteinExistence type="predicted"/>
<dbReference type="EMBL" id="AMRM01000030">
    <property type="protein sequence ID" value="EKF17035.1"/>
    <property type="molecule type" value="Genomic_DNA"/>
</dbReference>
<dbReference type="PATRIC" id="fig|391937.3.peg.4048"/>